<organism evidence="1 2">
    <name type="scientific">Pluteus cervinus</name>
    <dbReference type="NCBI Taxonomy" id="181527"/>
    <lineage>
        <taxon>Eukaryota</taxon>
        <taxon>Fungi</taxon>
        <taxon>Dikarya</taxon>
        <taxon>Basidiomycota</taxon>
        <taxon>Agaricomycotina</taxon>
        <taxon>Agaricomycetes</taxon>
        <taxon>Agaricomycetidae</taxon>
        <taxon>Agaricales</taxon>
        <taxon>Pluteineae</taxon>
        <taxon>Pluteaceae</taxon>
        <taxon>Pluteus</taxon>
    </lineage>
</organism>
<protein>
    <submittedName>
        <fullName evidence="1">Uncharacterized protein</fullName>
    </submittedName>
</protein>
<name>A0ACD3AXR4_9AGAR</name>
<evidence type="ECO:0000313" key="1">
    <source>
        <dbReference type="EMBL" id="TFK70778.1"/>
    </source>
</evidence>
<sequence length="766" mass="86731">MPKLKSYDQKKVNEGSVTEEQATTRRNAREKCEKKEHICAIEHGHAAYTVDFTTRTRSIGLEPDKTELRPQSRPAAVAHAPDRAKSYPEAIGECHTGGWDFRSFPRNAFLIPFTTISHSESSMSAVSTSARQTKLDAHSLERTKIDEEIVNLFESIRKLKTKRNTLAPISGLPAEMMIRIFDFVCKDLTRGPIDLWTTILRVSQHWRIVGLGSRELWCSIVFDHRRFANQSIVNTFIQRAGSQLLDIRISDSYFPHSPSGFSPTTFSLLQHLSRIRSLSVKVNWSRLDYIYGNGHGGVRTANISLREALSKPAPFLEELSLSAIQHPSRTTNDGDWTDMINKPLALFAGEAPRLMSLVISDFSIRLNCVVCQNLTALKLDFHPDLPSYVRRVPFCTLFDLLLHTRLLRSLELVYGFDVSRSVQVSPPGKRISLPNLQSFLVKAEAKGIYILLSELILPLDCGIHIVLVPKAFQSPASRQVFLDFIGDNLEHPAGGWSTVALYAGEIYTYQGDWYPCVKFVFWDGSHKVEDPDIPDVTATRRMTIVQFELPDLNSVKDWLLLPRSFQTASTSRLKLHMEWEVDQSPSPPNLPPTFFSFSPRISSLSLNGSRCIDAFVEFTCHQLRDSEIFPLLEHVDVHLPEAQNELLERFLKALRHRSQTRHIRLKELKLSGLSEENDLGDFPAEVEGIRVTDYVVVNHDRTTCSGDLGWQRGKLSAKILKALHHRTQLGHRLKELKVLNLSRGNKSPAEVDGVKVVDNLIVHQDR</sequence>
<dbReference type="Proteomes" id="UP000308600">
    <property type="component" value="Unassembled WGS sequence"/>
</dbReference>
<dbReference type="EMBL" id="ML208308">
    <property type="protein sequence ID" value="TFK70778.1"/>
    <property type="molecule type" value="Genomic_DNA"/>
</dbReference>
<evidence type="ECO:0000313" key="2">
    <source>
        <dbReference type="Proteomes" id="UP000308600"/>
    </source>
</evidence>
<accession>A0ACD3AXR4</accession>
<proteinExistence type="predicted"/>
<keyword evidence="2" id="KW-1185">Reference proteome</keyword>
<gene>
    <name evidence="1" type="ORF">BDN72DRAFT_877616</name>
</gene>
<reference evidence="1 2" key="1">
    <citation type="journal article" date="2019" name="Nat. Ecol. Evol.">
        <title>Megaphylogeny resolves global patterns of mushroom evolution.</title>
        <authorList>
            <person name="Varga T."/>
            <person name="Krizsan K."/>
            <person name="Foldi C."/>
            <person name="Dima B."/>
            <person name="Sanchez-Garcia M."/>
            <person name="Sanchez-Ramirez S."/>
            <person name="Szollosi G.J."/>
            <person name="Szarkandi J.G."/>
            <person name="Papp V."/>
            <person name="Albert L."/>
            <person name="Andreopoulos W."/>
            <person name="Angelini C."/>
            <person name="Antonin V."/>
            <person name="Barry K.W."/>
            <person name="Bougher N.L."/>
            <person name="Buchanan P."/>
            <person name="Buyck B."/>
            <person name="Bense V."/>
            <person name="Catcheside P."/>
            <person name="Chovatia M."/>
            <person name="Cooper J."/>
            <person name="Damon W."/>
            <person name="Desjardin D."/>
            <person name="Finy P."/>
            <person name="Geml J."/>
            <person name="Haridas S."/>
            <person name="Hughes K."/>
            <person name="Justo A."/>
            <person name="Karasinski D."/>
            <person name="Kautmanova I."/>
            <person name="Kiss B."/>
            <person name="Kocsube S."/>
            <person name="Kotiranta H."/>
            <person name="LaButti K.M."/>
            <person name="Lechner B.E."/>
            <person name="Liimatainen K."/>
            <person name="Lipzen A."/>
            <person name="Lukacs Z."/>
            <person name="Mihaltcheva S."/>
            <person name="Morgado L.N."/>
            <person name="Niskanen T."/>
            <person name="Noordeloos M.E."/>
            <person name="Ohm R.A."/>
            <person name="Ortiz-Santana B."/>
            <person name="Ovrebo C."/>
            <person name="Racz N."/>
            <person name="Riley R."/>
            <person name="Savchenko A."/>
            <person name="Shiryaev A."/>
            <person name="Soop K."/>
            <person name="Spirin V."/>
            <person name="Szebenyi C."/>
            <person name="Tomsovsky M."/>
            <person name="Tulloss R.E."/>
            <person name="Uehling J."/>
            <person name="Grigoriev I.V."/>
            <person name="Vagvolgyi C."/>
            <person name="Papp T."/>
            <person name="Martin F.M."/>
            <person name="Miettinen O."/>
            <person name="Hibbett D.S."/>
            <person name="Nagy L.G."/>
        </authorList>
    </citation>
    <scope>NUCLEOTIDE SEQUENCE [LARGE SCALE GENOMIC DNA]</scope>
    <source>
        <strain evidence="1 2">NL-1719</strain>
    </source>
</reference>